<proteinExistence type="predicted"/>
<organism evidence="3 4">
    <name type="scientific">Limisphaera ngatamarikiensis</name>
    <dbReference type="NCBI Taxonomy" id="1324935"/>
    <lineage>
        <taxon>Bacteria</taxon>
        <taxon>Pseudomonadati</taxon>
        <taxon>Verrucomicrobiota</taxon>
        <taxon>Verrucomicrobiia</taxon>
        <taxon>Limisphaerales</taxon>
        <taxon>Limisphaeraceae</taxon>
        <taxon>Limisphaera</taxon>
    </lineage>
</organism>
<protein>
    <submittedName>
        <fullName evidence="3">Methyltransferase domain-containing protein</fullName>
    </submittedName>
</protein>
<dbReference type="PANTHER" id="PTHR43591">
    <property type="entry name" value="METHYLTRANSFERASE"/>
    <property type="match status" value="1"/>
</dbReference>
<accession>A0A6M1RSV9</accession>
<keyword evidence="3" id="KW-0489">Methyltransferase</keyword>
<dbReference type="RefSeq" id="WP_165105080.1">
    <property type="nucleotide sequence ID" value="NZ_JAAKYA010000004.1"/>
</dbReference>
<dbReference type="CDD" id="cd02440">
    <property type="entry name" value="AdoMet_MTases"/>
    <property type="match status" value="1"/>
</dbReference>
<dbReference type="GO" id="GO:0032259">
    <property type="term" value="P:methylation"/>
    <property type="evidence" value="ECO:0007669"/>
    <property type="project" value="UniProtKB-KW"/>
</dbReference>
<dbReference type="AlphaFoldDB" id="A0A6M1RSV9"/>
<dbReference type="InterPro" id="IPR013216">
    <property type="entry name" value="Methyltransf_11"/>
</dbReference>
<feature type="region of interest" description="Disordered" evidence="1">
    <location>
        <begin position="313"/>
        <end position="335"/>
    </location>
</feature>
<name>A0A6M1RSV9_9BACT</name>
<comment type="caution">
    <text evidence="3">The sequence shown here is derived from an EMBL/GenBank/DDBJ whole genome shotgun (WGS) entry which is preliminary data.</text>
</comment>
<evidence type="ECO:0000256" key="1">
    <source>
        <dbReference type="SAM" id="MobiDB-lite"/>
    </source>
</evidence>
<dbReference type="SUPFAM" id="SSF53756">
    <property type="entry name" value="UDP-Glycosyltransferase/glycogen phosphorylase"/>
    <property type="match status" value="1"/>
</dbReference>
<gene>
    <name evidence="3" type="ORF">G4L39_00430</name>
</gene>
<evidence type="ECO:0000313" key="4">
    <source>
        <dbReference type="Proteomes" id="UP000477311"/>
    </source>
</evidence>
<sequence length="785" mass="88883">MGEPPGDDVLQGRWISELWRLTGRCLWVTFECDSSAKLLAWEQRFLEAGFRKHPLWTALRPFGTDGVQNGVAALVFEKVPAPALERYPLSALRAERDLHMDMLREAGLRSEAHLARYELARRHVREGMVVVDVACGLGYGAAVLAHATGASRVIGVDCSRWAVDYARLNYGSVDRRLHFQVGDARDLSFLADDSVDLVVSFETLEHVPNPDRVLAEFRRVLKPGGIFIGSVPNLWVDSEGRNPVPYHLHVFDFEGFHALVARHFRWRSLFRQNACGGWKPPQPPGLVCISECRPCPEDERNAEWWIAIAERPDSGSEVHPPVSGGQRGQSVEAAPRRIRYPSAGRTSTAVLATNYLLWTPATRWMWERLARELERHGCQLVLLSTTLPDPPVAFPVDLHPYLLRDFARMFPAWVGEGENWHLAPGEAHWLKADMSRVGAGYGMEEALAGLSAFRTYTETWLKELRPAILLLADNTLAQTALLQRRAWDLHLPVLIYERGLLPDTLMVESRGIQAWSDVRTHWCLQEMPGVDPVRYEEIRSYYVTRRPEKYPQPQAPVDPGSLRQQLGVGDRKLVVFLGGGFEANGHSPKGGIRDRVFFPGFSTTEETLLALWRAVQRRGDAFLVFKPHPLDPNPYALARVEGIPVVRDVNVHALIEAADLVAAQYTTLQFEAVFWDKPVLLLARSAWWGRGATYEVTGPEELDVQLDRSMSRQDWERIRERARAFVTWLMDAFLIGAAPEVPARRCLSHFAEYLARVAMDCRGMPPVAERLEKAMRRLEEHRVRL</sequence>
<dbReference type="Proteomes" id="UP000477311">
    <property type="component" value="Unassembled WGS sequence"/>
</dbReference>
<feature type="domain" description="Methyltransferase type 11" evidence="2">
    <location>
        <begin position="131"/>
        <end position="228"/>
    </location>
</feature>
<evidence type="ECO:0000259" key="2">
    <source>
        <dbReference type="Pfam" id="PF08241"/>
    </source>
</evidence>
<evidence type="ECO:0000313" key="3">
    <source>
        <dbReference type="EMBL" id="NGO37872.1"/>
    </source>
</evidence>
<dbReference type="Pfam" id="PF08241">
    <property type="entry name" value="Methyltransf_11"/>
    <property type="match status" value="1"/>
</dbReference>
<keyword evidence="4" id="KW-1185">Reference proteome</keyword>
<dbReference type="InterPro" id="IPR029063">
    <property type="entry name" value="SAM-dependent_MTases_sf"/>
</dbReference>
<dbReference type="Gene3D" id="3.40.50.150">
    <property type="entry name" value="Vaccinia Virus protein VP39"/>
    <property type="match status" value="1"/>
</dbReference>
<reference evidence="3 4" key="1">
    <citation type="submission" date="2020-02" db="EMBL/GenBank/DDBJ databases">
        <title>Draft genome sequence of Limisphaera ngatamarikiensis NGM72.4T, a thermophilic Verrucomicrobia grouped in subdivision 3.</title>
        <authorList>
            <person name="Carere C.R."/>
            <person name="Steen J."/>
            <person name="Hugenholtz P."/>
            <person name="Stott M.B."/>
        </authorList>
    </citation>
    <scope>NUCLEOTIDE SEQUENCE [LARGE SCALE GENOMIC DNA]</scope>
    <source>
        <strain evidence="3 4">NGM72.4</strain>
    </source>
</reference>
<dbReference type="GO" id="GO:0008757">
    <property type="term" value="F:S-adenosylmethionine-dependent methyltransferase activity"/>
    <property type="evidence" value="ECO:0007669"/>
    <property type="project" value="InterPro"/>
</dbReference>
<dbReference type="EMBL" id="JAAKYA010000004">
    <property type="protein sequence ID" value="NGO37872.1"/>
    <property type="molecule type" value="Genomic_DNA"/>
</dbReference>
<dbReference type="SUPFAM" id="SSF53335">
    <property type="entry name" value="S-adenosyl-L-methionine-dependent methyltransferases"/>
    <property type="match status" value="1"/>
</dbReference>
<keyword evidence="3" id="KW-0808">Transferase</keyword>